<dbReference type="GO" id="GO:0005737">
    <property type="term" value="C:cytoplasm"/>
    <property type="evidence" value="ECO:0007669"/>
    <property type="project" value="TreeGrafter"/>
</dbReference>
<evidence type="ECO:0000313" key="2">
    <source>
        <dbReference type="EMBL" id="GBG76437.1"/>
    </source>
</evidence>
<comment type="caution">
    <text evidence="2">The sequence shown here is derived from an EMBL/GenBank/DDBJ whole genome shotgun (WGS) entry which is preliminary data.</text>
</comment>
<gene>
    <name evidence="2" type="ORF">CBR_g22185</name>
</gene>
<feature type="region of interest" description="Disordered" evidence="1">
    <location>
        <begin position="1"/>
        <end position="72"/>
    </location>
</feature>
<dbReference type="AlphaFoldDB" id="A0A388L2A5"/>
<evidence type="ECO:0000256" key="1">
    <source>
        <dbReference type="SAM" id="MobiDB-lite"/>
    </source>
</evidence>
<evidence type="ECO:0000313" key="3">
    <source>
        <dbReference type="Proteomes" id="UP000265515"/>
    </source>
</evidence>
<organism evidence="2 3">
    <name type="scientific">Chara braunii</name>
    <name type="common">Braun's stonewort</name>
    <dbReference type="NCBI Taxonomy" id="69332"/>
    <lineage>
        <taxon>Eukaryota</taxon>
        <taxon>Viridiplantae</taxon>
        <taxon>Streptophyta</taxon>
        <taxon>Charophyceae</taxon>
        <taxon>Charales</taxon>
        <taxon>Characeae</taxon>
        <taxon>Chara</taxon>
    </lineage>
</organism>
<dbReference type="Proteomes" id="UP000265515">
    <property type="component" value="Unassembled WGS sequence"/>
</dbReference>
<dbReference type="PANTHER" id="PTHR43670:SF131">
    <property type="entry name" value="LRRGT00202"/>
    <property type="match status" value="1"/>
</dbReference>
<evidence type="ECO:0008006" key="4">
    <source>
        <dbReference type="Google" id="ProtNLM"/>
    </source>
</evidence>
<feature type="compositionally biased region" description="Basic and acidic residues" evidence="1">
    <location>
        <begin position="463"/>
        <end position="480"/>
    </location>
</feature>
<feature type="region of interest" description="Disordered" evidence="1">
    <location>
        <begin position="174"/>
        <end position="224"/>
    </location>
</feature>
<feature type="compositionally biased region" description="Gly residues" evidence="1">
    <location>
        <begin position="595"/>
        <end position="618"/>
    </location>
</feature>
<feature type="compositionally biased region" description="Acidic residues" evidence="1">
    <location>
        <begin position="378"/>
        <end position="462"/>
    </location>
</feature>
<feature type="compositionally biased region" description="Basic and acidic residues" evidence="1">
    <location>
        <begin position="188"/>
        <end position="214"/>
    </location>
</feature>
<proteinExistence type="predicted"/>
<reference evidence="2 3" key="1">
    <citation type="journal article" date="2018" name="Cell">
        <title>The Chara Genome: Secondary Complexity and Implications for Plant Terrestrialization.</title>
        <authorList>
            <person name="Nishiyama T."/>
            <person name="Sakayama H."/>
            <person name="Vries J.D."/>
            <person name="Buschmann H."/>
            <person name="Saint-Marcoux D."/>
            <person name="Ullrich K.K."/>
            <person name="Haas F.B."/>
            <person name="Vanderstraeten L."/>
            <person name="Becker D."/>
            <person name="Lang D."/>
            <person name="Vosolsobe S."/>
            <person name="Rombauts S."/>
            <person name="Wilhelmsson P.K.I."/>
            <person name="Janitza P."/>
            <person name="Kern R."/>
            <person name="Heyl A."/>
            <person name="Rumpler F."/>
            <person name="Villalobos L.I.A.C."/>
            <person name="Clay J.M."/>
            <person name="Skokan R."/>
            <person name="Toyoda A."/>
            <person name="Suzuki Y."/>
            <person name="Kagoshima H."/>
            <person name="Schijlen E."/>
            <person name="Tajeshwar N."/>
            <person name="Catarino B."/>
            <person name="Hetherington A.J."/>
            <person name="Saltykova A."/>
            <person name="Bonnot C."/>
            <person name="Breuninger H."/>
            <person name="Symeonidi A."/>
            <person name="Radhakrishnan G.V."/>
            <person name="Van Nieuwerburgh F."/>
            <person name="Deforce D."/>
            <person name="Chang C."/>
            <person name="Karol K.G."/>
            <person name="Hedrich R."/>
            <person name="Ulvskov P."/>
            <person name="Glockner G."/>
            <person name="Delwiche C.F."/>
            <person name="Petrasek J."/>
            <person name="Van de Peer Y."/>
            <person name="Friml J."/>
            <person name="Beilby M."/>
            <person name="Dolan L."/>
            <person name="Kohara Y."/>
            <person name="Sugano S."/>
            <person name="Fujiyama A."/>
            <person name="Delaux P.-M."/>
            <person name="Quint M."/>
            <person name="TheiBen G."/>
            <person name="Hagemann M."/>
            <person name="Harholt J."/>
            <person name="Dunand C."/>
            <person name="Zachgo S."/>
            <person name="Langdale J."/>
            <person name="Maumus F."/>
            <person name="Straeten D.V.D."/>
            <person name="Gould S.B."/>
            <person name="Rensing S.A."/>
        </authorList>
    </citation>
    <scope>NUCLEOTIDE SEQUENCE [LARGE SCALE GENOMIC DNA]</scope>
    <source>
        <strain evidence="2 3">S276</strain>
    </source>
</reference>
<protein>
    <recommendedName>
        <fullName evidence="4">HAT C-terminal dimerisation domain-containing protein</fullName>
    </recommendedName>
</protein>
<dbReference type="EMBL" id="BFEA01000245">
    <property type="protein sequence ID" value="GBG76437.1"/>
    <property type="molecule type" value="Genomic_DNA"/>
</dbReference>
<accession>A0A388L2A5</accession>
<dbReference type="Gramene" id="GBG76437">
    <property type="protein sequence ID" value="GBG76437"/>
    <property type="gene ID" value="CBR_g22185"/>
</dbReference>
<keyword evidence="3" id="KW-1185">Reference proteome</keyword>
<feature type="region of interest" description="Disordered" evidence="1">
    <location>
        <begin position="358"/>
        <end position="480"/>
    </location>
</feature>
<dbReference type="PANTHER" id="PTHR43670">
    <property type="entry name" value="HEAT SHOCK PROTEIN 26"/>
    <property type="match status" value="1"/>
</dbReference>
<feature type="region of interest" description="Disordered" evidence="1">
    <location>
        <begin position="577"/>
        <end position="618"/>
    </location>
</feature>
<sequence>MDTVRRYIHPGGKEDNLDESQGRHTPQGIELHEEVRNPAGYVTPKAADPAASTATEEADRGSAAEAARPHQTQERVQVGKRFILYHVVFRIMHKIKVKELDKQMRLGYYLEKSIILALEVLGLLLGWLFKPDVPTEDWNETVDSGGVSADTELTIWPAGVTGCSYLRTGDGPTISKVRESGKLGGGERNGKSESDGREGKWGHWRREEGGRGETESSNSNAGVPRTHRLIDADVGSGAARGEVEGYHAWLVRQAKRYILTHTGFELDDTNYIVACRQFEDFYLQQGRSSDWGEAEGRARERPCSGDIETIECASWWSQYGVVAPELQRCALRVMHMWSCASLVERNWAIHEGIRTKKCNREVEEEEEEREEGGKEDFDMAAEEEEDHEEVEEEENEEEEEEEVDVEEEEDEEEEADDQEEEEVGEEVDQVEEEDEDEEEEKVEEVNEVEEEGEDEEDEVEALEGEHEPCRGRDEDSYSDEARVVHSTTPFFKSCTTITCLATSANHYSSGDGGVGILLASAQTSAEIYGGPPAEVMITFPGVLEGEGWPPCHSRGQGGLARAEEEVTAAATVEGEVAAAEEEVPTMAGGANCSSSGGGDSSCSGGGEGGSASGGGVRR</sequence>
<name>A0A388L2A5_CHABU</name>
<feature type="compositionally biased region" description="Basic and acidic residues" evidence="1">
    <location>
        <begin position="57"/>
        <end position="72"/>
    </location>
</feature>